<evidence type="ECO:0000313" key="4">
    <source>
        <dbReference type="Proteomes" id="UP000397656"/>
    </source>
</evidence>
<name>A0A7M2HCA3_9BURK</name>
<reference evidence="3 4" key="1">
    <citation type="submission" date="2020-10" db="EMBL/GenBank/DDBJ databases">
        <title>Complete genome sequence of Cupriavidus basilensis CCUG 49340T.</title>
        <authorList>
            <person name="Salva-Serra F."/>
            <person name="Donoso R.A."/>
            <person name="Cho K.H."/>
            <person name="Yoo J.A."/>
            <person name="Lee K."/>
            <person name="Yoon S.-H."/>
            <person name="Perez-Pantoja D."/>
            <person name="Moore E.R.B."/>
        </authorList>
    </citation>
    <scope>NUCLEOTIDE SEQUENCE [LARGE SCALE GENOMIC DNA]</scope>
    <source>
        <strain evidence="4">CCUG 49340</strain>
        <plasmid evidence="3 4">pRK1-3</plasmid>
    </source>
</reference>
<dbReference type="Proteomes" id="UP000397656">
    <property type="component" value="Plasmid pRK1-3"/>
</dbReference>
<proteinExistence type="predicted"/>
<feature type="chain" id="PRO_5029668880" evidence="1">
    <location>
        <begin position="18"/>
        <end position="131"/>
    </location>
</feature>
<dbReference type="Pfam" id="PF10671">
    <property type="entry name" value="TcpQ"/>
    <property type="match status" value="1"/>
</dbReference>
<keyword evidence="1" id="KW-0732">Signal</keyword>
<dbReference type="AlphaFoldDB" id="A0A7M2HCA3"/>
<organism evidence="3 4">
    <name type="scientific">Cupriavidus basilensis</name>
    <dbReference type="NCBI Taxonomy" id="68895"/>
    <lineage>
        <taxon>Bacteria</taxon>
        <taxon>Pseudomonadati</taxon>
        <taxon>Pseudomonadota</taxon>
        <taxon>Betaproteobacteria</taxon>
        <taxon>Burkholderiales</taxon>
        <taxon>Burkholderiaceae</taxon>
        <taxon>Cupriavidus</taxon>
    </lineage>
</organism>
<geneLocation type="plasmid" evidence="3 4">
    <name>pRK1-3</name>
</geneLocation>
<dbReference type="Gene3D" id="3.55.50.70">
    <property type="match status" value="1"/>
</dbReference>
<dbReference type="RefSeq" id="WP_170301903.1">
    <property type="nucleotide sequence ID" value="NZ_CP062807.1"/>
</dbReference>
<keyword evidence="3" id="KW-0614">Plasmid</keyword>
<evidence type="ECO:0000259" key="2">
    <source>
        <dbReference type="Pfam" id="PF10671"/>
    </source>
</evidence>
<protein>
    <submittedName>
        <fullName evidence="3">Toxin co-regulated pilus biosynthesis Q family protein</fullName>
    </submittedName>
</protein>
<feature type="domain" description="Toxin co-regulated pilus biosynthesis protein Q C-terminal" evidence="2">
    <location>
        <begin position="46"/>
        <end position="127"/>
    </location>
</feature>
<dbReference type="InterPro" id="IPR018927">
    <property type="entry name" value="Pilus_synth_Q_C"/>
</dbReference>
<sequence>MRHLILGLALLPLTATAGLVVEDEGEKPAVVVAAPAPAQVIIPVEIWKGEQGSTLSDSLQQWANRAKWVVIWDAFKGAEKVDYGLPAPVTFQGTFDSAVAQWIRRYERADIPLVVDIQPDQRVVYITVRKK</sequence>
<dbReference type="EMBL" id="CP062807">
    <property type="protein sequence ID" value="QOT82245.1"/>
    <property type="molecule type" value="Genomic_DNA"/>
</dbReference>
<accession>A0A7M2HCA3</accession>
<gene>
    <name evidence="3" type="ORF">F7R26_039745</name>
</gene>
<feature type="signal peptide" evidence="1">
    <location>
        <begin position="1"/>
        <end position="17"/>
    </location>
</feature>
<evidence type="ECO:0000313" key="3">
    <source>
        <dbReference type="EMBL" id="QOT82245.1"/>
    </source>
</evidence>
<evidence type="ECO:0000256" key="1">
    <source>
        <dbReference type="SAM" id="SignalP"/>
    </source>
</evidence>
<dbReference type="GeneID" id="98407107"/>